<name>A0A178ZUT4_9EURO</name>
<evidence type="ECO:0000256" key="1">
    <source>
        <dbReference type="SAM" id="Phobius"/>
    </source>
</evidence>
<dbReference type="GeneID" id="30006400"/>
<reference evidence="3 4" key="1">
    <citation type="submission" date="2016-04" db="EMBL/GenBank/DDBJ databases">
        <title>Draft genome of Fonsecaea erecta CBS 125763.</title>
        <authorList>
            <person name="Weiss V.A."/>
            <person name="Vicente V.A."/>
            <person name="Raittz R.T."/>
            <person name="Moreno L.F."/>
            <person name="De Souza E.M."/>
            <person name="Pedrosa F.O."/>
            <person name="Steffens M.B."/>
            <person name="Faoro H."/>
            <person name="Tadra-Sfeir M.Z."/>
            <person name="Najafzadeh M.J."/>
            <person name="Felipe M.S."/>
            <person name="Teixeira M."/>
            <person name="Sun J."/>
            <person name="Xi L."/>
            <person name="Gomes R."/>
            <person name="De Azevedo C.M."/>
            <person name="Salgado C.G."/>
            <person name="Da Silva M.B."/>
            <person name="Nascimento M.F."/>
            <person name="Queiroz-Telles F."/>
            <person name="Attili D.S."/>
            <person name="Gorbushina A."/>
        </authorList>
    </citation>
    <scope>NUCLEOTIDE SEQUENCE [LARGE SCALE GENOMIC DNA]</scope>
    <source>
        <strain evidence="3 4">CBS 125763</strain>
    </source>
</reference>
<gene>
    <name evidence="3" type="ORF">AYL99_02230</name>
</gene>
<keyword evidence="1" id="KW-0472">Membrane</keyword>
<keyword evidence="1" id="KW-0812">Transmembrane</keyword>
<evidence type="ECO:0000313" key="3">
    <source>
        <dbReference type="EMBL" id="OAP63003.1"/>
    </source>
</evidence>
<evidence type="ECO:0000313" key="4">
    <source>
        <dbReference type="Proteomes" id="UP000078343"/>
    </source>
</evidence>
<proteinExistence type="predicted"/>
<keyword evidence="4" id="KW-1185">Reference proteome</keyword>
<feature type="transmembrane region" description="Helical" evidence="1">
    <location>
        <begin position="117"/>
        <end position="137"/>
    </location>
</feature>
<evidence type="ECO:0000259" key="2">
    <source>
        <dbReference type="Pfam" id="PF20237"/>
    </source>
</evidence>
<dbReference type="STRING" id="1367422.A0A178ZUT4"/>
<accession>A0A178ZUT4</accession>
<dbReference type="PANTHER" id="PTHR34502:SF5">
    <property type="entry name" value="DUF6594 DOMAIN-CONTAINING PROTEIN"/>
    <property type="match status" value="1"/>
</dbReference>
<dbReference type="RefSeq" id="XP_018696370.1">
    <property type="nucleotide sequence ID" value="XM_018833746.1"/>
</dbReference>
<dbReference type="InterPro" id="IPR046529">
    <property type="entry name" value="DUF6594"/>
</dbReference>
<protein>
    <recommendedName>
        <fullName evidence="2">DUF6594 domain-containing protein</fullName>
    </recommendedName>
</protein>
<feature type="transmembrane region" description="Helical" evidence="1">
    <location>
        <begin position="144"/>
        <end position="163"/>
    </location>
</feature>
<keyword evidence="1" id="KW-1133">Transmembrane helix</keyword>
<dbReference type="EMBL" id="LVYI01000002">
    <property type="protein sequence ID" value="OAP63003.1"/>
    <property type="molecule type" value="Genomic_DNA"/>
</dbReference>
<dbReference type="OrthoDB" id="3533814at2759"/>
<feature type="transmembrane region" description="Helical" evidence="1">
    <location>
        <begin position="85"/>
        <end position="111"/>
    </location>
</feature>
<organism evidence="3 4">
    <name type="scientific">Fonsecaea erecta</name>
    <dbReference type="NCBI Taxonomy" id="1367422"/>
    <lineage>
        <taxon>Eukaryota</taxon>
        <taxon>Fungi</taxon>
        <taxon>Dikarya</taxon>
        <taxon>Ascomycota</taxon>
        <taxon>Pezizomycotina</taxon>
        <taxon>Eurotiomycetes</taxon>
        <taxon>Chaetothyriomycetidae</taxon>
        <taxon>Chaetothyriales</taxon>
        <taxon>Herpotrichiellaceae</taxon>
        <taxon>Fonsecaea</taxon>
    </lineage>
</organism>
<dbReference type="Proteomes" id="UP000078343">
    <property type="component" value="Unassembled WGS sequence"/>
</dbReference>
<dbReference type="Pfam" id="PF20237">
    <property type="entry name" value="DUF6594"/>
    <property type="match status" value="1"/>
</dbReference>
<sequence>MTAPGRRSSLRGHELRTWSKEKEYDLTSLMDQKEDRDPLSSWLEWFFTKVLNKFFGARYYSPVAVDDDWAPAVPSKAVQYPRRNIARVVTVITTILAPILPTVSATALFAIDNETTRLGLIVLLSFLFSMALACVGAPRKVESFVATATFTAVLVVFISNNTGCEC</sequence>
<comment type="caution">
    <text evidence="3">The sequence shown here is derived from an EMBL/GenBank/DDBJ whole genome shotgun (WGS) entry which is preliminary data.</text>
</comment>
<feature type="domain" description="DUF6594" evidence="2">
    <location>
        <begin position="14"/>
        <end position="155"/>
    </location>
</feature>
<dbReference type="PANTHER" id="PTHR34502">
    <property type="entry name" value="DUF6594 DOMAIN-CONTAINING PROTEIN-RELATED"/>
    <property type="match status" value="1"/>
</dbReference>
<dbReference type="AlphaFoldDB" id="A0A178ZUT4"/>